<feature type="transmembrane region" description="Helical" evidence="1">
    <location>
        <begin position="12"/>
        <end position="31"/>
    </location>
</feature>
<dbReference type="RefSeq" id="WP_208236909.1">
    <property type="nucleotide sequence ID" value="NZ_BAAAQU010000001.1"/>
</dbReference>
<keyword evidence="1" id="KW-0472">Membrane</keyword>
<organism evidence="2 3">
    <name type="scientific">Leucobacter tardus</name>
    <dbReference type="NCBI Taxonomy" id="501483"/>
    <lineage>
        <taxon>Bacteria</taxon>
        <taxon>Bacillati</taxon>
        <taxon>Actinomycetota</taxon>
        <taxon>Actinomycetes</taxon>
        <taxon>Micrococcales</taxon>
        <taxon>Microbacteriaceae</taxon>
        <taxon>Leucobacter</taxon>
    </lineage>
</organism>
<evidence type="ECO:0000313" key="2">
    <source>
        <dbReference type="EMBL" id="MBO2989077.1"/>
    </source>
</evidence>
<accession>A0A939QC56</accession>
<name>A0A939QC56_9MICO</name>
<feature type="transmembrane region" description="Helical" evidence="1">
    <location>
        <begin position="43"/>
        <end position="60"/>
    </location>
</feature>
<dbReference type="Proteomes" id="UP000668403">
    <property type="component" value="Unassembled WGS sequence"/>
</dbReference>
<keyword evidence="1" id="KW-1133">Transmembrane helix</keyword>
<dbReference type="EMBL" id="JAGFBF010000001">
    <property type="protein sequence ID" value="MBO2989077.1"/>
    <property type="molecule type" value="Genomic_DNA"/>
</dbReference>
<evidence type="ECO:0000313" key="3">
    <source>
        <dbReference type="Proteomes" id="UP000668403"/>
    </source>
</evidence>
<reference evidence="2" key="1">
    <citation type="submission" date="2021-03" db="EMBL/GenBank/DDBJ databases">
        <title>Leucobacter chromiisoli sp. nov., isolated from chromium-containing soil of chemical plant.</title>
        <authorList>
            <person name="Xu Z."/>
        </authorList>
    </citation>
    <scope>NUCLEOTIDE SEQUENCE</scope>
    <source>
        <strain evidence="2">K 70/01</strain>
    </source>
</reference>
<dbReference type="AlphaFoldDB" id="A0A939QC56"/>
<keyword evidence="3" id="KW-1185">Reference proteome</keyword>
<gene>
    <name evidence="2" type="ORF">J4H85_03560</name>
</gene>
<proteinExistence type="predicted"/>
<protein>
    <submittedName>
        <fullName evidence="2">Uncharacterized protein</fullName>
    </submittedName>
</protein>
<keyword evidence="1" id="KW-0812">Transmembrane</keyword>
<sequence>MHAPLLTPGRAVIAAVPVVGFFATPFLPFAIEPTLWLGLPAPLWWAAGLVILTVLSLQLIESMYLRRGGRERDAAERERLATHQIEVLRAERIAAETEEGIR</sequence>
<comment type="caution">
    <text evidence="2">The sequence shown here is derived from an EMBL/GenBank/DDBJ whole genome shotgun (WGS) entry which is preliminary data.</text>
</comment>
<evidence type="ECO:0000256" key="1">
    <source>
        <dbReference type="SAM" id="Phobius"/>
    </source>
</evidence>